<dbReference type="GO" id="GO:0005886">
    <property type="term" value="C:plasma membrane"/>
    <property type="evidence" value="ECO:0007669"/>
    <property type="project" value="UniProtKB-SubCell"/>
</dbReference>
<evidence type="ECO:0000256" key="7">
    <source>
        <dbReference type="ARBA" id="ARBA00022840"/>
    </source>
</evidence>
<evidence type="ECO:0000256" key="2">
    <source>
        <dbReference type="ARBA" id="ARBA00012513"/>
    </source>
</evidence>
<evidence type="ECO:0000256" key="4">
    <source>
        <dbReference type="ARBA" id="ARBA00022679"/>
    </source>
</evidence>
<keyword evidence="7" id="KW-0067">ATP-binding</keyword>
<dbReference type="GO" id="GO:0005524">
    <property type="term" value="F:ATP binding"/>
    <property type="evidence" value="ECO:0007669"/>
    <property type="project" value="UniProtKB-KW"/>
</dbReference>
<dbReference type="GO" id="GO:0004674">
    <property type="term" value="F:protein serine/threonine kinase activity"/>
    <property type="evidence" value="ECO:0007669"/>
    <property type="project" value="UniProtKB-KW"/>
</dbReference>
<protein>
    <recommendedName>
        <fullName evidence="2">non-specific serine/threonine protein kinase</fullName>
        <ecNumber evidence="2">2.7.11.1</ecNumber>
    </recommendedName>
</protein>
<evidence type="ECO:0000256" key="1">
    <source>
        <dbReference type="ARBA" id="ARBA00004162"/>
    </source>
</evidence>
<evidence type="ECO:0000256" key="8">
    <source>
        <dbReference type="ARBA" id="ARBA00022989"/>
    </source>
</evidence>
<comment type="catalytic activity">
    <reaction evidence="10">
        <text>L-threonyl-[protein] + ATP = O-phospho-L-threonyl-[protein] + ADP + H(+)</text>
        <dbReference type="Rhea" id="RHEA:46608"/>
        <dbReference type="Rhea" id="RHEA-COMP:11060"/>
        <dbReference type="Rhea" id="RHEA-COMP:11605"/>
        <dbReference type="ChEBI" id="CHEBI:15378"/>
        <dbReference type="ChEBI" id="CHEBI:30013"/>
        <dbReference type="ChEBI" id="CHEBI:30616"/>
        <dbReference type="ChEBI" id="CHEBI:61977"/>
        <dbReference type="ChEBI" id="CHEBI:456216"/>
        <dbReference type="EC" id="2.7.11.1"/>
    </reaction>
</comment>
<keyword evidence="3" id="KW-0418">Kinase</keyword>
<evidence type="ECO:0000256" key="5">
    <source>
        <dbReference type="ARBA" id="ARBA00022692"/>
    </source>
</evidence>
<name>A0AAV7H067_DENCH</name>
<dbReference type="InterPro" id="IPR011009">
    <property type="entry name" value="Kinase-like_dom_sf"/>
</dbReference>
<dbReference type="AlphaFoldDB" id="A0AAV7H067"/>
<comment type="caution">
    <text evidence="13">The sequence shown here is derived from an EMBL/GenBank/DDBJ whole genome shotgun (WGS) entry which is preliminary data.</text>
</comment>
<evidence type="ECO:0000256" key="11">
    <source>
        <dbReference type="ARBA" id="ARBA00048679"/>
    </source>
</evidence>
<evidence type="ECO:0000259" key="12">
    <source>
        <dbReference type="PROSITE" id="PS50011"/>
    </source>
</evidence>
<evidence type="ECO:0000256" key="6">
    <source>
        <dbReference type="ARBA" id="ARBA00022741"/>
    </source>
</evidence>
<dbReference type="EC" id="2.7.11.1" evidence="2"/>
<dbReference type="InterPro" id="IPR000719">
    <property type="entry name" value="Prot_kinase_dom"/>
</dbReference>
<sequence>MPGIPNCMGSGKCVIGTHMTSRDTVQVDKGIQVRARSFYAAAVKTPTKVLAAVYKPLHIRRICYRCKHLPQCLVNRCRGLCFSSACVSSSFNRYKSAGQWVYGSGKVYKGVLSNGWHVAIKHNVKDGQAETFLREVTNLSHVRHPNLLILRGYCEKEIECFLVYELCGNDTSILFLKGSKPLLRQSENEIGAKIGSLATTPKYEPSRIDSEYIKGSLQKVSCSISKESIAFLSKYITNFATEEARSHHEFQMPFALFIRTSKSVAVLSAAYFGLESYIEYVIMRLIISNFCTSPTEA</sequence>
<evidence type="ECO:0000313" key="14">
    <source>
        <dbReference type="Proteomes" id="UP000775213"/>
    </source>
</evidence>
<evidence type="ECO:0000256" key="3">
    <source>
        <dbReference type="ARBA" id="ARBA00022527"/>
    </source>
</evidence>
<dbReference type="Gene3D" id="3.30.200.20">
    <property type="entry name" value="Phosphorylase Kinase, domain 1"/>
    <property type="match status" value="1"/>
</dbReference>
<accession>A0AAV7H067</accession>
<keyword evidence="9" id="KW-0472">Membrane</keyword>
<proteinExistence type="predicted"/>
<dbReference type="InterPro" id="IPR001245">
    <property type="entry name" value="Ser-Thr/Tyr_kinase_cat_dom"/>
</dbReference>
<keyword evidence="4" id="KW-0808">Transferase</keyword>
<gene>
    <name evidence="13" type="ORF">IEQ34_008752</name>
</gene>
<dbReference type="SUPFAM" id="SSF56112">
    <property type="entry name" value="Protein kinase-like (PK-like)"/>
    <property type="match status" value="1"/>
</dbReference>
<keyword evidence="8" id="KW-1133">Transmembrane helix</keyword>
<feature type="domain" description="Protein kinase" evidence="12">
    <location>
        <begin position="91"/>
        <end position="297"/>
    </location>
</feature>
<dbReference type="PANTHER" id="PTHR47982">
    <property type="entry name" value="PROLINE-RICH RECEPTOR-LIKE PROTEIN KINASE PERK4"/>
    <property type="match status" value="1"/>
</dbReference>
<dbReference type="Proteomes" id="UP000775213">
    <property type="component" value="Unassembled WGS sequence"/>
</dbReference>
<keyword evidence="3" id="KW-0723">Serine/threonine-protein kinase</keyword>
<dbReference type="EMBL" id="JAGFBR010000009">
    <property type="protein sequence ID" value="KAH0461177.1"/>
    <property type="molecule type" value="Genomic_DNA"/>
</dbReference>
<reference evidence="13 14" key="1">
    <citation type="journal article" date="2021" name="Hortic Res">
        <title>Chromosome-scale assembly of the Dendrobium chrysotoxum genome enhances the understanding of orchid evolution.</title>
        <authorList>
            <person name="Zhang Y."/>
            <person name="Zhang G.Q."/>
            <person name="Zhang D."/>
            <person name="Liu X.D."/>
            <person name="Xu X.Y."/>
            <person name="Sun W.H."/>
            <person name="Yu X."/>
            <person name="Zhu X."/>
            <person name="Wang Z.W."/>
            <person name="Zhao X."/>
            <person name="Zhong W.Y."/>
            <person name="Chen H."/>
            <person name="Yin W.L."/>
            <person name="Huang T."/>
            <person name="Niu S.C."/>
            <person name="Liu Z.J."/>
        </authorList>
    </citation>
    <scope>NUCLEOTIDE SEQUENCE [LARGE SCALE GENOMIC DNA]</scope>
    <source>
        <strain evidence="13">Lindl</strain>
    </source>
</reference>
<evidence type="ECO:0000256" key="10">
    <source>
        <dbReference type="ARBA" id="ARBA00047899"/>
    </source>
</evidence>
<evidence type="ECO:0000313" key="13">
    <source>
        <dbReference type="EMBL" id="KAH0461177.1"/>
    </source>
</evidence>
<comment type="catalytic activity">
    <reaction evidence="11">
        <text>L-seryl-[protein] + ATP = O-phospho-L-seryl-[protein] + ADP + H(+)</text>
        <dbReference type="Rhea" id="RHEA:17989"/>
        <dbReference type="Rhea" id="RHEA-COMP:9863"/>
        <dbReference type="Rhea" id="RHEA-COMP:11604"/>
        <dbReference type="ChEBI" id="CHEBI:15378"/>
        <dbReference type="ChEBI" id="CHEBI:29999"/>
        <dbReference type="ChEBI" id="CHEBI:30616"/>
        <dbReference type="ChEBI" id="CHEBI:83421"/>
        <dbReference type="ChEBI" id="CHEBI:456216"/>
        <dbReference type="EC" id="2.7.11.1"/>
    </reaction>
</comment>
<keyword evidence="5" id="KW-0812">Transmembrane</keyword>
<keyword evidence="6" id="KW-0547">Nucleotide-binding</keyword>
<dbReference type="Pfam" id="PF07714">
    <property type="entry name" value="PK_Tyr_Ser-Thr"/>
    <property type="match status" value="1"/>
</dbReference>
<dbReference type="InterPro" id="IPR047117">
    <property type="entry name" value="PERK1-13-like"/>
</dbReference>
<dbReference type="PANTHER" id="PTHR47982:SF57">
    <property type="entry name" value="PROTEIN KINASE DOMAIN-CONTAINING PROTEIN"/>
    <property type="match status" value="1"/>
</dbReference>
<keyword evidence="14" id="KW-1185">Reference proteome</keyword>
<dbReference type="PROSITE" id="PS50011">
    <property type="entry name" value="PROTEIN_KINASE_DOM"/>
    <property type="match status" value="1"/>
</dbReference>
<evidence type="ECO:0000256" key="9">
    <source>
        <dbReference type="ARBA" id="ARBA00023136"/>
    </source>
</evidence>
<comment type="subcellular location">
    <subcellularLocation>
        <location evidence="1">Cell membrane</location>
        <topology evidence="1">Single-pass membrane protein</topology>
    </subcellularLocation>
</comment>
<organism evidence="13 14">
    <name type="scientific">Dendrobium chrysotoxum</name>
    <name type="common">Orchid</name>
    <dbReference type="NCBI Taxonomy" id="161865"/>
    <lineage>
        <taxon>Eukaryota</taxon>
        <taxon>Viridiplantae</taxon>
        <taxon>Streptophyta</taxon>
        <taxon>Embryophyta</taxon>
        <taxon>Tracheophyta</taxon>
        <taxon>Spermatophyta</taxon>
        <taxon>Magnoliopsida</taxon>
        <taxon>Liliopsida</taxon>
        <taxon>Asparagales</taxon>
        <taxon>Orchidaceae</taxon>
        <taxon>Epidendroideae</taxon>
        <taxon>Malaxideae</taxon>
        <taxon>Dendrobiinae</taxon>
        <taxon>Dendrobium</taxon>
    </lineage>
</organism>